<proteinExistence type="predicted"/>
<dbReference type="InterPro" id="IPR011009">
    <property type="entry name" value="Kinase-like_dom_sf"/>
</dbReference>
<organism evidence="1 2">
    <name type="scientific">Metabacillus litoralis</name>
    <dbReference type="NCBI Taxonomy" id="152268"/>
    <lineage>
        <taxon>Bacteria</taxon>
        <taxon>Bacillati</taxon>
        <taxon>Bacillota</taxon>
        <taxon>Bacilli</taxon>
        <taxon>Bacillales</taxon>
        <taxon>Bacillaceae</taxon>
        <taxon>Metabacillus</taxon>
    </lineage>
</organism>
<name>A0A179T293_9BACI</name>
<dbReference type="AlphaFoldDB" id="A0A179T293"/>
<keyword evidence="2" id="KW-1185">Reference proteome</keyword>
<protein>
    <recommendedName>
        <fullName evidence="3">Kinase</fullName>
    </recommendedName>
</protein>
<evidence type="ECO:0000313" key="2">
    <source>
        <dbReference type="Proteomes" id="UP000078534"/>
    </source>
</evidence>
<accession>A0A179T293</accession>
<dbReference type="Proteomes" id="UP000078534">
    <property type="component" value="Unassembled WGS sequence"/>
</dbReference>
<dbReference type="RefSeq" id="WP_066330634.1">
    <property type="nucleotide sequence ID" value="NZ_LWSG01000012.1"/>
</dbReference>
<dbReference type="GO" id="GO:0019748">
    <property type="term" value="P:secondary metabolic process"/>
    <property type="evidence" value="ECO:0007669"/>
    <property type="project" value="InterPro"/>
</dbReference>
<reference evidence="2" key="1">
    <citation type="submission" date="2016-04" db="EMBL/GenBank/DDBJ databases">
        <authorList>
            <person name="Lyu Z."/>
            <person name="Lyu W."/>
        </authorList>
    </citation>
    <scope>NUCLEOTIDE SEQUENCE [LARGE SCALE GENOMIC DNA]</scope>
    <source>
        <strain evidence="2">C44</strain>
    </source>
</reference>
<comment type="caution">
    <text evidence="1">The sequence shown here is derived from an EMBL/GenBank/DDBJ whole genome shotgun (WGS) entry which is preliminary data.</text>
</comment>
<dbReference type="STRING" id="152268.A6K24_03425"/>
<sequence>MIYLPEKFVQTIKSVHREHGQKWLDNFNDLVKYCEERWSIQFQAPYELSYNFVAPAITLDGSQVVIKLVVLGDGGFQKEIEALKQFNGNGIARLLDYETEKGIMILEKVLPGEKLSLLSNDDESTIIMSQVMKNLWTIAPVNSCIPTIFQREEAFKQIRKEHKNGIGPLSKEMLIEAEEIFSRLTSTIKDLYLLHGDFHHYNVLSAKSNTWVAIDPKGLIGEREYDVIQFLLNKLPVDKIADVIDRRIDILVDQLDLNKERVLLWGYCHSILSLFWHIEDFGVPDDTTLKVITSFKKLHNELSVRTLEF</sequence>
<dbReference type="Gene3D" id="3.90.1200.10">
    <property type="match status" value="1"/>
</dbReference>
<evidence type="ECO:0008006" key="3">
    <source>
        <dbReference type="Google" id="ProtNLM"/>
    </source>
</evidence>
<dbReference type="GO" id="GO:0016773">
    <property type="term" value="F:phosphotransferase activity, alcohol group as acceptor"/>
    <property type="evidence" value="ECO:0007669"/>
    <property type="project" value="InterPro"/>
</dbReference>
<dbReference type="SUPFAM" id="SSF56112">
    <property type="entry name" value="Protein kinase-like (PK-like)"/>
    <property type="match status" value="1"/>
</dbReference>
<dbReference type="InterPro" id="IPR006748">
    <property type="entry name" value="NH2Glyco/OHUrea_AB-resist_kin"/>
</dbReference>
<gene>
    <name evidence="1" type="ORF">A6K24_03425</name>
</gene>
<dbReference type="EMBL" id="LWSG01000012">
    <property type="protein sequence ID" value="OAS86572.1"/>
    <property type="molecule type" value="Genomic_DNA"/>
</dbReference>
<evidence type="ECO:0000313" key="1">
    <source>
        <dbReference type="EMBL" id="OAS86572.1"/>
    </source>
</evidence>
<dbReference type="Pfam" id="PF04655">
    <property type="entry name" value="APH_6_hur"/>
    <property type="match status" value="1"/>
</dbReference>